<dbReference type="RefSeq" id="WP_336542602.1">
    <property type="nucleotide sequence ID" value="NZ_JBBAYL010000029.1"/>
</dbReference>
<dbReference type="InterPro" id="IPR036412">
    <property type="entry name" value="HAD-like_sf"/>
</dbReference>
<dbReference type="EMBL" id="JBBAYM010000030">
    <property type="protein sequence ID" value="MEI5614648.1"/>
    <property type="molecule type" value="Genomic_DNA"/>
</dbReference>
<dbReference type="SUPFAM" id="SSF56784">
    <property type="entry name" value="HAD-like"/>
    <property type="match status" value="1"/>
</dbReference>
<dbReference type="PANTHER" id="PTHR46470:SF4">
    <property type="entry name" value="5-AMINO-6-(5-PHOSPHO-D-RIBITYLAMINO)URACIL PHOSPHATASE YIGB"/>
    <property type="match status" value="1"/>
</dbReference>
<sequence>MLAHAESSSHQARRDDLMPIQGVLFDVDDTLFDYSTSEEAGVLAHLQAQRLLDKFPDPATALALWRKIMEAQYARFLNGELTFTEQRRERTRRFLSHIGQDTSAMTDHEASAWFAAYEAHRNAAWAAFPDAEPVIRKLAPDYRLGIVSNSSTGHQRDKLHAIGLLPYFDNTLICSDQHGAAKPAPSIFIAGCTSLGLPPHEVAYVGDKYTLDAVGAHDAGLHAYWLDRVNANSGNATNHGIRVIHSLDELPDALTR</sequence>
<dbReference type="Gene3D" id="3.40.50.1000">
    <property type="entry name" value="HAD superfamily/HAD-like"/>
    <property type="match status" value="1"/>
</dbReference>
<dbReference type="PRINTS" id="PR00413">
    <property type="entry name" value="HADHALOGNASE"/>
</dbReference>
<dbReference type="InterPro" id="IPR051400">
    <property type="entry name" value="HAD-like_hydrolase"/>
</dbReference>
<evidence type="ECO:0000313" key="5">
    <source>
        <dbReference type="Proteomes" id="UP001365781"/>
    </source>
</evidence>
<dbReference type="NCBIfam" id="TIGR01549">
    <property type="entry name" value="HAD-SF-IA-v1"/>
    <property type="match status" value="1"/>
</dbReference>
<name>A0ABU8GNA6_9ACTN</name>
<dbReference type="SFLD" id="SFLDS00003">
    <property type="entry name" value="Haloacid_Dehalogenase"/>
    <property type="match status" value="1"/>
</dbReference>
<protein>
    <submittedName>
        <fullName evidence="4">HAD family hydrolase</fullName>
        <ecNumber evidence="4">3.1.3.-</ecNumber>
    </submittedName>
</protein>
<dbReference type="InterPro" id="IPR006439">
    <property type="entry name" value="HAD-SF_hydro_IA"/>
</dbReference>
<dbReference type="PANTHER" id="PTHR46470">
    <property type="entry name" value="N-ACYLNEURAMINATE-9-PHOSPHATASE"/>
    <property type="match status" value="1"/>
</dbReference>
<organism evidence="4 5">
    <name type="scientific">Streptomyces brasiliscabiei</name>
    <dbReference type="NCBI Taxonomy" id="2736302"/>
    <lineage>
        <taxon>Bacteria</taxon>
        <taxon>Bacillati</taxon>
        <taxon>Actinomycetota</taxon>
        <taxon>Actinomycetes</taxon>
        <taxon>Kitasatosporales</taxon>
        <taxon>Streptomycetaceae</taxon>
        <taxon>Streptomyces</taxon>
    </lineage>
</organism>
<keyword evidence="2 4" id="KW-0378">Hydrolase</keyword>
<dbReference type="Proteomes" id="UP001365781">
    <property type="component" value="Unassembled WGS sequence"/>
</dbReference>
<dbReference type="SFLD" id="SFLDG01129">
    <property type="entry name" value="C1.5:_HAD__Beta-PGM__Phosphata"/>
    <property type="match status" value="1"/>
</dbReference>
<comment type="caution">
    <text evidence="4">The sequence shown here is derived from an EMBL/GenBank/DDBJ whole genome shotgun (WGS) entry which is preliminary data.</text>
</comment>
<dbReference type="Pfam" id="PF00702">
    <property type="entry name" value="Hydrolase"/>
    <property type="match status" value="1"/>
</dbReference>
<accession>A0ABU8GNA6</accession>
<gene>
    <name evidence="4" type="ORF">WB403_36520</name>
</gene>
<dbReference type="EC" id="3.1.3.-" evidence="4"/>
<dbReference type="Gene3D" id="1.20.120.710">
    <property type="entry name" value="Haloacid dehalogenase hydrolase-like domain"/>
    <property type="match status" value="1"/>
</dbReference>
<reference evidence="4 5" key="1">
    <citation type="submission" date="2024-03" db="EMBL/GenBank/DDBJ databases">
        <title>First Report of Pectobacterium brasiliscabiei causing potato scab in china.</title>
        <authorList>
            <person name="Handique U."/>
        </authorList>
    </citation>
    <scope>NUCLEOTIDE SEQUENCE [LARGE SCALE GENOMIC DNA]</scope>
    <source>
        <strain evidence="4 5">ZRIMU1503</strain>
    </source>
</reference>
<evidence type="ECO:0000256" key="2">
    <source>
        <dbReference type="ARBA" id="ARBA00022801"/>
    </source>
</evidence>
<evidence type="ECO:0000313" key="4">
    <source>
        <dbReference type="EMBL" id="MEI5614648.1"/>
    </source>
</evidence>
<evidence type="ECO:0000256" key="1">
    <source>
        <dbReference type="ARBA" id="ARBA00001946"/>
    </source>
</evidence>
<evidence type="ECO:0000256" key="3">
    <source>
        <dbReference type="ARBA" id="ARBA00022842"/>
    </source>
</evidence>
<proteinExistence type="predicted"/>
<keyword evidence="5" id="KW-1185">Reference proteome</keyword>
<dbReference type="GO" id="GO:0016787">
    <property type="term" value="F:hydrolase activity"/>
    <property type="evidence" value="ECO:0007669"/>
    <property type="project" value="UniProtKB-KW"/>
</dbReference>
<comment type="cofactor">
    <cofactor evidence="1">
        <name>Mg(2+)</name>
        <dbReference type="ChEBI" id="CHEBI:18420"/>
    </cofactor>
</comment>
<dbReference type="InterPro" id="IPR023214">
    <property type="entry name" value="HAD_sf"/>
</dbReference>
<keyword evidence="3" id="KW-0460">Magnesium</keyword>